<dbReference type="PANTHER" id="PTHR33055:SF16">
    <property type="entry name" value="TRANSPOSASE FOR INSERTION SEQUENCE ELEMENT IS1547"/>
    <property type="match status" value="1"/>
</dbReference>
<dbReference type="GO" id="GO:0003677">
    <property type="term" value="F:DNA binding"/>
    <property type="evidence" value="ECO:0007669"/>
    <property type="project" value="InterPro"/>
</dbReference>
<gene>
    <name evidence="3" type="ORF">SDC9_121632</name>
</gene>
<accession>A0A645CCJ7</accession>
<protein>
    <submittedName>
        <fullName evidence="3">IS110 family transposase ISBli6</fullName>
    </submittedName>
</protein>
<dbReference type="GO" id="GO:0004803">
    <property type="term" value="F:transposase activity"/>
    <property type="evidence" value="ECO:0007669"/>
    <property type="project" value="InterPro"/>
</dbReference>
<sequence>MEGTGTYGAGLARMLRGHSIEVLEVNRPDRSMRRRQGKSDPTDAESAARSVLAGHATSIPKNQSRAAEAMRTVLVARCSAVNAKTQAINQLRALLVSAPQEVRERLMRIKPCDCVKHCATLRSLGESIVLQTLTNVLRLLAKRWLELQAELKILDATLKKLT</sequence>
<evidence type="ECO:0000313" key="3">
    <source>
        <dbReference type="EMBL" id="MPM74643.1"/>
    </source>
</evidence>
<dbReference type="Pfam" id="PF01548">
    <property type="entry name" value="DEDD_Tnp_IS110"/>
    <property type="match status" value="1"/>
</dbReference>
<name>A0A645CCJ7_9ZZZZ</name>
<evidence type="ECO:0000256" key="1">
    <source>
        <dbReference type="SAM" id="MobiDB-lite"/>
    </source>
</evidence>
<dbReference type="PANTHER" id="PTHR33055">
    <property type="entry name" value="TRANSPOSASE FOR INSERTION SEQUENCE ELEMENT IS1111A"/>
    <property type="match status" value="1"/>
</dbReference>
<comment type="caution">
    <text evidence="3">The sequence shown here is derived from an EMBL/GenBank/DDBJ whole genome shotgun (WGS) entry which is preliminary data.</text>
</comment>
<reference evidence="3" key="1">
    <citation type="submission" date="2019-08" db="EMBL/GenBank/DDBJ databases">
        <authorList>
            <person name="Kucharzyk K."/>
            <person name="Murdoch R.W."/>
            <person name="Higgins S."/>
            <person name="Loffler F."/>
        </authorList>
    </citation>
    <scope>NUCLEOTIDE SEQUENCE</scope>
</reference>
<proteinExistence type="predicted"/>
<evidence type="ECO:0000259" key="2">
    <source>
        <dbReference type="Pfam" id="PF01548"/>
    </source>
</evidence>
<organism evidence="3">
    <name type="scientific">bioreactor metagenome</name>
    <dbReference type="NCBI Taxonomy" id="1076179"/>
    <lineage>
        <taxon>unclassified sequences</taxon>
        <taxon>metagenomes</taxon>
        <taxon>ecological metagenomes</taxon>
    </lineage>
</organism>
<dbReference type="EMBL" id="VSSQ01026101">
    <property type="protein sequence ID" value="MPM74643.1"/>
    <property type="molecule type" value="Genomic_DNA"/>
</dbReference>
<feature type="region of interest" description="Disordered" evidence="1">
    <location>
        <begin position="26"/>
        <end position="46"/>
    </location>
</feature>
<dbReference type="InterPro" id="IPR047650">
    <property type="entry name" value="Transpos_IS110"/>
</dbReference>
<dbReference type="InterPro" id="IPR002525">
    <property type="entry name" value="Transp_IS110-like_N"/>
</dbReference>
<feature type="compositionally biased region" description="Basic and acidic residues" evidence="1">
    <location>
        <begin position="26"/>
        <end position="41"/>
    </location>
</feature>
<feature type="domain" description="Transposase IS110-like N-terminal" evidence="2">
    <location>
        <begin position="1"/>
        <end position="96"/>
    </location>
</feature>
<dbReference type="GO" id="GO:0006313">
    <property type="term" value="P:DNA transposition"/>
    <property type="evidence" value="ECO:0007669"/>
    <property type="project" value="InterPro"/>
</dbReference>
<dbReference type="AlphaFoldDB" id="A0A645CCJ7"/>